<evidence type="ECO:0000256" key="5">
    <source>
        <dbReference type="SAM" id="MobiDB-lite"/>
    </source>
</evidence>
<proteinExistence type="predicted"/>
<feature type="compositionally biased region" description="Acidic residues" evidence="5">
    <location>
        <begin position="463"/>
        <end position="561"/>
    </location>
</feature>
<protein>
    <submittedName>
        <fullName evidence="9">Clumping factor</fullName>
    </submittedName>
</protein>
<name>A0A202FDT6_9LACO</name>
<reference evidence="9 10" key="1">
    <citation type="submission" date="2017-03" db="EMBL/GenBank/DDBJ databases">
        <title>Genome sequence of Lactobacillus bobalius KACC 16343.</title>
        <authorList>
            <person name="Chun J."/>
        </authorList>
    </citation>
    <scope>NUCLEOTIDE SEQUENCE [LARGE SCALE GENOMIC DNA]</scope>
    <source>
        <strain evidence="9 10">KACC 16343</strain>
    </source>
</reference>
<dbReference type="NCBIfam" id="TIGR01167">
    <property type="entry name" value="LPXTG_anchor"/>
    <property type="match status" value="1"/>
</dbReference>
<dbReference type="PROSITE" id="PS50847">
    <property type="entry name" value="GRAM_POS_ANCHORING"/>
    <property type="match status" value="1"/>
</dbReference>
<feature type="compositionally biased region" description="Acidic residues" evidence="5">
    <location>
        <begin position="587"/>
        <end position="600"/>
    </location>
</feature>
<dbReference type="InterPro" id="IPR019931">
    <property type="entry name" value="LPXTG_anchor"/>
</dbReference>
<keyword evidence="6" id="KW-0812">Transmembrane</keyword>
<dbReference type="Proteomes" id="UP000196232">
    <property type="component" value="Unassembled WGS sequence"/>
</dbReference>
<keyword evidence="1" id="KW-0134">Cell wall</keyword>
<accession>A0A202FDT6</accession>
<feature type="compositionally biased region" description="Polar residues" evidence="5">
    <location>
        <begin position="46"/>
        <end position="75"/>
    </location>
</feature>
<sequence>MLMRKGKKWALSCVAISAVVLTGMSATTVSADDTSDSTTATAQSTGNQADQNQTSGNNAQTAKGAVTQSTVQDTTKTADSTNSTQTASAQSSATAQAPVATQSSTSGVVTQSENAAVQNGGHISDDFPDVANNKLGYASKFHIFANEATLNVHTNGNVAVGNLYGNVNFGTNVTEDKLVDKDISYVENVHNLANSSFVNKTDSRSNKVIFGADNDIKLGENGSNPSVNGTKIDHLDNDEIYQDKGTNKYIDFKEYFEELEQASSDLANSHTTVSIKNSDFPDRNQRVINLENYEPTNNQIVIDLDSDVLDMDTPLIIAGLSSDKGGTTVIINVDGKGVNPLNVNSQIKLVYNHGDGSNNVERPNQETEFFDDNHLLWNFYDSSAEDNQYAGDIEINRPFQGSILAPDATINIHQNLDGNIVADKVNVAGGETHRWDLQDNSDIETEFEKPVVIPGEVDWFPNEVEEPDEEKPDENDGSNIEEPDEEEMDIDEDGNLVEEPDENNNEDNGGDTTDPENPDENNNEDNNGNEDGDDNDGDNSTDPENPEENNNNNEDEDDTTGTDENGGTPDEEKPGEEDNGVTPGTDKEEEEDSDSEETTTGEDGNQNLINGGSEGSQSENNAEEGLLPNTSGNKGDSETPATGTSDEAGTLPQTGEASSIFATIAGVFLIIFGFLLKTTKTKKN</sequence>
<evidence type="ECO:0000256" key="2">
    <source>
        <dbReference type="ARBA" id="ARBA00022525"/>
    </source>
</evidence>
<evidence type="ECO:0000313" key="10">
    <source>
        <dbReference type="Proteomes" id="UP000196232"/>
    </source>
</evidence>
<feature type="compositionally biased region" description="Polar residues" evidence="5">
    <location>
        <begin position="628"/>
        <end position="653"/>
    </location>
</feature>
<evidence type="ECO:0000256" key="4">
    <source>
        <dbReference type="ARBA" id="ARBA00023088"/>
    </source>
</evidence>
<dbReference type="Pfam" id="PF20597">
    <property type="entry name" value="pAdhesive_15"/>
    <property type="match status" value="1"/>
</dbReference>
<organism evidence="9 10">
    <name type="scientific">Companilactobacillus bobalius</name>
    <dbReference type="NCBI Taxonomy" id="2801451"/>
    <lineage>
        <taxon>Bacteria</taxon>
        <taxon>Bacillati</taxon>
        <taxon>Bacillota</taxon>
        <taxon>Bacilli</taxon>
        <taxon>Lactobacillales</taxon>
        <taxon>Lactobacillaceae</taxon>
        <taxon>Companilactobacillus</taxon>
    </lineage>
</organism>
<evidence type="ECO:0000256" key="6">
    <source>
        <dbReference type="SAM" id="Phobius"/>
    </source>
</evidence>
<keyword evidence="3 7" id="KW-0732">Signal</keyword>
<evidence type="ECO:0000259" key="8">
    <source>
        <dbReference type="PROSITE" id="PS50847"/>
    </source>
</evidence>
<evidence type="ECO:0000256" key="1">
    <source>
        <dbReference type="ARBA" id="ARBA00022512"/>
    </source>
</evidence>
<feature type="region of interest" description="Disordered" evidence="5">
    <location>
        <begin position="453"/>
        <end position="653"/>
    </location>
</feature>
<feature type="domain" description="Gram-positive cocci surface proteins LPxTG" evidence="8">
    <location>
        <begin position="651"/>
        <end position="684"/>
    </location>
</feature>
<dbReference type="Pfam" id="PF00746">
    <property type="entry name" value="Gram_pos_anchor"/>
    <property type="match status" value="1"/>
</dbReference>
<dbReference type="AlphaFoldDB" id="A0A202FDT6"/>
<evidence type="ECO:0000313" key="9">
    <source>
        <dbReference type="EMBL" id="OVE98627.1"/>
    </source>
</evidence>
<feature type="compositionally biased region" description="Low complexity" evidence="5">
    <location>
        <begin position="77"/>
        <end position="111"/>
    </location>
</feature>
<feature type="region of interest" description="Disordered" evidence="5">
    <location>
        <begin position="29"/>
        <end position="111"/>
    </location>
</feature>
<evidence type="ECO:0000256" key="3">
    <source>
        <dbReference type="ARBA" id="ARBA00022729"/>
    </source>
</evidence>
<keyword evidence="6" id="KW-0472">Membrane</keyword>
<feature type="compositionally biased region" description="Polar residues" evidence="5">
    <location>
        <begin position="605"/>
        <end position="620"/>
    </location>
</feature>
<keyword evidence="4" id="KW-0572">Peptidoglycan-anchor</keyword>
<dbReference type="NCBIfam" id="TIGR04215">
    <property type="entry name" value="choice_anch_A"/>
    <property type="match status" value="1"/>
</dbReference>
<dbReference type="InterPro" id="IPR026588">
    <property type="entry name" value="Choice_anch_A"/>
</dbReference>
<evidence type="ECO:0000256" key="7">
    <source>
        <dbReference type="SAM" id="SignalP"/>
    </source>
</evidence>
<gene>
    <name evidence="9" type="ORF">LKACC16343_00784</name>
</gene>
<keyword evidence="2" id="KW-0964">Secreted</keyword>
<feature type="chain" id="PRO_5031158515" evidence="7">
    <location>
        <begin position="32"/>
        <end position="684"/>
    </location>
</feature>
<keyword evidence="6" id="KW-1133">Transmembrane helix</keyword>
<feature type="transmembrane region" description="Helical" evidence="6">
    <location>
        <begin position="657"/>
        <end position="676"/>
    </location>
</feature>
<comment type="caution">
    <text evidence="9">The sequence shown here is derived from an EMBL/GenBank/DDBJ whole genome shotgun (WGS) entry which is preliminary data.</text>
</comment>
<dbReference type="EMBL" id="MYFM01000002">
    <property type="protein sequence ID" value="OVE98627.1"/>
    <property type="molecule type" value="Genomic_DNA"/>
</dbReference>
<feature type="compositionally biased region" description="Low complexity" evidence="5">
    <location>
        <begin position="29"/>
        <end position="45"/>
    </location>
</feature>
<feature type="signal peptide" evidence="7">
    <location>
        <begin position="1"/>
        <end position="31"/>
    </location>
</feature>
<dbReference type="RefSeq" id="WP_056954334.1">
    <property type="nucleotide sequence ID" value="NZ_LNUA01000077.1"/>
</dbReference>